<evidence type="ECO:0000259" key="4">
    <source>
        <dbReference type="PROSITE" id="PS51736"/>
    </source>
</evidence>
<reference evidence="5" key="1">
    <citation type="journal article" date="2014" name="Int. J. Syst. Evol. Microbiol.">
        <title>Complete genome sequence of Corynebacterium casei LMG S-19264T (=DSM 44701T), isolated from a smear-ripened cheese.</title>
        <authorList>
            <consortium name="US DOE Joint Genome Institute (JGI-PGF)"/>
            <person name="Walter F."/>
            <person name="Albersmeier A."/>
            <person name="Kalinowski J."/>
            <person name="Ruckert C."/>
        </authorList>
    </citation>
    <scope>NUCLEOTIDE SEQUENCE</scope>
    <source>
        <strain evidence="5">CGMCC 1.15082</strain>
    </source>
</reference>
<evidence type="ECO:0000313" key="5">
    <source>
        <dbReference type="EMBL" id="GGA86490.1"/>
    </source>
</evidence>
<dbReference type="GO" id="GO:0015074">
    <property type="term" value="P:DNA integration"/>
    <property type="evidence" value="ECO:0007669"/>
    <property type="project" value="UniProtKB-KW"/>
</dbReference>
<dbReference type="SUPFAM" id="SSF53041">
    <property type="entry name" value="Resolvase-like"/>
    <property type="match status" value="1"/>
</dbReference>
<name>A0A916S6F0_9HYPH</name>
<dbReference type="PROSITE" id="PS00398">
    <property type="entry name" value="RECOMBINASES_2"/>
    <property type="match status" value="1"/>
</dbReference>
<evidence type="ECO:0000313" key="6">
    <source>
        <dbReference type="Proteomes" id="UP000646478"/>
    </source>
</evidence>
<keyword evidence="6" id="KW-1185">Reference proteome</keyword>
<organism evidence="5 6">
    <name type="scientific">Brucella endophytica</name>
    <dbReference type="NCBI Taxonomy" id="1963359"/>
    <lineage>
        <taxon>Bacteria</taxon>
        <taxon>Pseudomonadati</taxon>
        <taxon>Pseudomonadota</taxon>
        <taxon>Alphaproteobacteria</taxon>
        <taxon>Hyphomicrobiales</taxon>
        <taxon>Brucellaceae</taxon>
        <taxon>Brucella/Ochrobactrum group</taxon>
        <taxon>Brucella</taxon>
    </lineage>
</organism>
<dbReference type="PROSITE" id="PS51736">
    <property type="entry name" value="RECOMBINASES_3"/>
    <property type="match status" value="1"/>
</dbReference>
<dbReference type="InterPro" id="IPR036162">
    <property type="entry name" value="Resolvase-like_N_sf"/>
</dbReference>
<reference evidence="5" key="2">
    <citation type="submission" date="2020-09" db="EMBL/GenBank/DDBJ databases">
        <authorList>
            <person name="Sun Q."/>
            <person name="Zhou Y."/>
        </authorList>
    </citation>
    <scope>NUCLEOTIDE SEQUENCE</scope>
    <source>
        <strain evidence="5">CGMCC 1.15082</strain>
    </source>
</reference>
<dbReference type="GO" id="GO:0000150">
    <property type="term" value="F:DNA strand exchange activity"/>
    <property type="evidence" value="ECO:0007669"/>
    <property type="project" value="InterPro"/>
</dbReference>
<dbReference type="Proteomes" id="UP000646478">
    <property type="component" value="Unassembled WGS sequence"/>
</dbReference>
<proteinExistence type="predicted"/>
<accession>A0A916S6F0</accession>
<dbReference type="CDD" id="cd03768">
    <property type="entry name" value="SR_ResInv"/>
    <property type="match status" value="1"/>
</dbReference>
<gene>
    <name evidence="5" type="ORF">GCM10011491_12680</name>
</gene>
<dbReference type="Pfam" id="PF00239">
    <property type="entry name" value="Resolvase"/>
    <property type="match status" value="1"/>
</dbReference>
<dbReference type="AlphaFoldDB" id="A0A916S6F0"/>
<dbReference type="InterPro" id="IPR006118">
    <property type="entry name" value="Recombinase_CS"/>
</dbReference>
<dbReference type="InterPro" id="IPR006119">
    <property type="entry name" value="Resolv_N"/>
</dbReference>
<keyword evidence="1" id="KW-0229">DNA integration</keyword>
<evidence type="ECO:0000256" key="2">
    <source>
        <dbReference type="ARBA" id="ARBA00023125"/>
    </source>
</evidence>
<dbReference type="GO" id="GO:0003677">
    <property type="term" value="F:DNA binding"/>
    <property type="evidence" value="ECO:0007669"/>
    <property type="project" value="UniProtKB-KW"/>
</dbReference>
<dbReference type="InterPro" id="IPR050639">
    <property type="entry name" value="SSR_resolvase"/>
</dbReference>
<dbReference type="EMBL" id="BMHH01000004">
    <property type="protein sequence ID" value="GGA86490.1"/>
    <property type="molecule type" value="Genomic_DNA"/>
</dbReference>
<dbReference type="PANTHER" id="PTHR30461:SF2">
    <property type="entry name" value="SERINE RECOMBINASE PINE-RELATED"/>
    <property type="match status" value="1"/>
</dbReference>
<feature type="domain" description="Resolvase/invertase-type recombinase catalytic" evidence="4">
    <location>
        <begin position="1"/>
        <end position="100"/>
    </location>
</feature>
<dbReference type="SMART" id="SM00857">
    <property type="entry name" value="Resolvase"/>
    <property type="match status" value="1"/>
</dbReference>
<keyword evidence="2" id="KW-0238">DNA-binding</keyword>
<evidence type="ECO:0000256" key="3">
    <source>
        <dbReference type="ARBA" id="ARBA00023172"/>
    </source>
</evidence>
<protein>
    <recommendedName>
        <fullName evidence="4">Resolvase/invertase-type recombinase catalytic domain-containing protein</fullName>
    </recommendedName>
</protein>
<keyword evidence="3" id="KW-0233">DNA recombination</keyword>
<comment type="caution">
    <text evidence="5">The sequence shown here is derived from an EMBL/GenBank/DDBJ whole genome shotgun (WGS) entry which is preliminary data.</text>
</comment>
<sequence>MSGVDFSRPGLLRVLETLSPGDTLIVWKLDRLGRSLLDLVETIDALAARKIEFYSLTECIDTRSPGGRLIFHIMAALAEFERSLIGERTRAGMRAARAKGHHIGRPPALNESQRLEAVAAVRSMGETINSVAEKYAVHPRTIRRLLREVPTPSFQLPGLNI</sequence>
<dbReference type="Gene3D" id="3.40.50.1390">
    <property type="entry name" value="Resolvase, N-terminal catalytic domain"/>
    <property type="match status" value="1"/>
</dbReference>
<dbReference type="PANTHER" id="PTHR30461">
    <property type="entry name" value="DNA-INVERTASE FROM LAMBDOID PROPHAGE"/>
    <property type="match status" value="1"/>
</dbReference>
<evidence type="ECO:0000256" key="1">
    <source>
        <dbReference type="ARBA" id="ARBA00022908"/>
    </source>
</evidence>